<name>A0ABW9L955_9MYCO</name>
<gene>
    <name evidence="3" type="ORF">ACK4CT_14965</name>
</gene>
<feature type="transmembrane region" description="Helical" evidence="1">
    <location>
        <begin position="79"/>
        <end position="96"/>
    </location>
</feature>
<keyword evidence="4" id="KW-1185">Reference proteome</keyword>
<accession>A0ABW9L955</accession>
<feature type="domain" description="Cation-transporting P-type ATPase C-terminal" evidence="2">
    <location>
        <begin position="38"/>
        <end position="102"/>
    </location>
</feature>
<feature type="transmembrane region" description="Helical" evidence="1">
    <location>
        <begin position="47"/>
        <end position="67"/>
    </location>
</feature>
<dbReference type="Pfam" id="PF00689">
    <property type="entry name" value="Cation_ATPase_C"/>
    <property type="match status" value="1"/>
</dbReference>
<organism evidence="3 4">
    <name type="scientific">Mycolicibacterium nivoides</name>
    <dbReference type="NCBI Taxonomy" id="2487344"/>
    <lineage>
        <taxon>Bacteria</taxon>
        <taxon>Bacillati</taxon>
        <taxon>Actinomycetota</taxon>
        <taxon>Actinomycetes</taxon>
        <taxon>Mycobacteriales</taxon>
        <taxon>Mycobacteriaceae</taxon>
        <taxon>Mycolicibacterium</taxon>
    </lineage>
</organism>
<dbReference type="RefSeq" id="WP_409543651.1">
    <property type="nucleotide sequence ID" value="NZ_JBKBDD010000004.1"/>
</dbReference>
<dbReference type="Gene3D" id="1.20.1110.10">
    <property type="entry name" value="Calcium-transporting ATPase, transmembrane domain"/>
    <property type="match status" value="1"/>
</dbReference>
<dbReference type="SUPFAM" id="SSF81665">
    <property type="entry name" value="Calcium ATPase, transmembrane domain M"/>
    <property type="match status" value="1"/>
</dbReference>
<comment type="caution">
    <text evidence="3">The sequence shown here is derived from an EMBL/GenBank/DDBJ whole genome shotgun (WGS) entry which is preliminary data.</text>
</comment>
<dbReference type="InterPro" id="IPR023298">
    <property type="entry name" value="ATPase_P-typ_TM_dom_sf"/>
</dbReference>
<dbReference type="InterPro" id="IPR006068">
    <property type="entry name" value="ATPase_P-typ_cation-transptr_C"/>
</dbReference>
<evidence type="ECO:0000256" key="1">
    <source>
        <dbReference type="SAM" id="Phobius"/>
    </source>
</evidence>
<evidence type="ECO:0000313" key="4">
    <source>
        <dbReference type="Proteomes" id="UP001635816"/>
    </source>
</evidence>
<keyword evidence="1" id="KW-1133">Transmembrane helix</keyword>
<keyword evidence="1" id="KW-0472">Membrane</keyword>
<protein>
    <submittedName>
        <fullName evidence="3">Cation transporting ATPase C-terminal domain-containing protein</fullName>
    </submittedName>
</protein>
<reference evidence="3 4" key="1">
    <citation type="submission" date="2024-12" db="EMBL/GenBank/DDBJ databases">
        <title>The coexistence of Mycolicibacterium septicum and Mycolicibacterium nivoides in clinical samples.</title>
        <authorList>
            <person name="Wang C."/>
            <person name="Feng Y."/>
            <person name="Zong Z."/>
        </authorList>
    </citation>
    <scope>NUCLEOTIDE SEQUENCE [LARGE SCALE GENOMIC DNA]</scope>
    <source>
        <strain evidence="3 4">120309</strain>
    </source>
</reference>
<evidence type="ECO:0000259" key="2">
    <source>
        <dbReference type="Pfam" id="PF00689"/>
    </source>
</evidence>
<dbReference type="EMBL" id="JBKBDD010000004">
    <property type="protein sequence ID" value="MFN6544491.1"/>
    <property type="molecule type" value="Genomic_DNA"/>
</dbReference>
<dbReference type="Proteomes" id="UP001635816">
    <property type="component" value="Unassembled WGS sequence"/>
</dbReference>
<evidence type="ECO:0000313" key="3">
    <source>
        <dbReference type="EMBL" id="MFN6544491.1"/>
    </source>
</evidence>
<keyword evidence="1" id="KW-0812">Transmembrane</keyword>
<proteinExistence type="predicted"/>
<sequence>MTAALALGDRSFQRFLATTAFLSGNGRSLPRYPLPAVRPEVFRGNPWIWRMAGAMIALQLIFTYAPFMHTWFHSAPITIRGWSVAIALSIAIFLIIETAKWVGRRFMPALVT</sequence>